<dbReference type="Gene3D" id="3.30.70.1320">
    <property type="entry name" value="Multidrug efflux transporter AcrB pore domain like"/>
    <property type="match status" value="1"/>
</dbReference>
<dbReference type="PROSITE" id="PS50156">
    <property type="entry name" value="SSD"/>
    <property type="match status" value="1"/>
</dbReference>
<keyword evidence="5 9" id="KW-0997">Cell inner membrane</keyword>
<feature type="transmembrane region" description="Helical" evidence="9">
    <location>
        <begin position="978"/>
        <end position="998"/>
    </location>
</feature>
<evidence type="ECO:0000256" key="6">
    <source>
        <dbReference type="ARBA" id="ARBA00022692"/>
    </source>
</evidence>
<dbReference type="PANTHER" id="PTHR32063">
    <property type="match status" value="1"/>
</dbReference>
<keyword evidence="6 9" id="KW-0812">Transmembrane</keyword>
<dbReference type="FunFam" id="3.30.70.1430:FF:000001">
    <property type="entry name" value="Efflux pump membrane transporter"/>
    <property type="match status" value="1"/>
</dbReference>
<dbReference type="Gene3D" id="3.30.70.1430">
    <property type="entry name" value="Multidrug efflux transporter AcrB pore domain"/>
    <property type="match status" value="2"/>
</dbReference>
<evidence type="ECO:0000259" key="10">
    <source>
        <dbReference type="PROSITE" id="PS50156"/>
    </source>
</evidence>
<sequence>MGPQFFIKRPRFAFVIAIITVIVGLIAGLVMPVDQYPDIAAPKIVVRANYPGASAETVKDAVAAPIEDQVNGAEGMVYMSSKSASDGSYTLTVTFEIDVDPSLAQVDVQNRVALAEPQLPIEVRQRGVSVRKRSSDMLMVVNLFSPDNRFDGVYLSNYASLNLEAELARVEGVGEAMIIGALDYGMRVWLDPIKLAAKGISVNEVLAAIKEQNIQAAVGQLGGPPNPEVTQFQYVLKTKGRLATVEEFEDIVLRASSDGSVIRMKDVGRLELGAQAYKGFGEFENKPGVLLAIYKLSEANSLATAEAVREKMDELEQYFPEGVEYVVGHDTTLFIEASLEETILTLLFTIALVIFVTYLFLGSIRATLVPTIAVPVSIIGTLAALYFLGMTINTVTLFALILAIGVVVDDAIIVVENVERLMEDEGMSPRAATEQAMNEVAAPIFATSMVLAAVFGPTMLLPGITGQMFAQFGATLVISVLISMINALSLSPALCSLILKPGHHKPNIMVRGFNGGFDVIASGYVKLVRFLAGHMAVSCVLIAGLFALLFAGFSTVPSSFVPEEDKGFFIVDVQLPEAASLNRTADYVDELNEMLMADEAIEYVLTVNGYSLLNTALQSNAGMIIAKLKPWSERKAPEQHQFALQKKYQAAFNQMVEGRSLVFGAPAIPGLGAVAGASYVLLDTQGQGVQPLYEATMAMVQASSEAEEMAMAFSTFRAGYPQIWLEVDRVKAKTLGVKVNDIFTTLQTQLGGMYVNDFNLFGQSYKVMVQADAPYRQNEADLDSLYVNNNRGELVPLGTFVDTVSTQGADVLYRYNTYDSATITGRPNVAQGYSSGDAMMAMERLSANVLPAGYKFDWTDSSYEERKSGNMAPIALAMSLVFTFLFLAALYESFTTPLAIIFSVPIAMIGAVAALMLAGQPLSLYGQIGMVLLVGLASKTAILIVEFGKQLREEQRMDLLEATVEAARLRFRPVMMTGLSFVVGVFPLTIASGAGAASRVSLGLTVFGGTIMAAIGGTILVPVFFKLFQSIREIIHRGPTNPPE</sequence>
<feature type="transmembrane region" description="Helical" evidence="9">
    <location>
        <begin position="898"/>
        <end position="918"/>
    </location>
</feature>
<evidence type="ECO:0000313" key="12">
    <source>
        <dbReference type="Proteomes" id="UP000326287"/>
    </source>
</evidence>
<accession>A0A5P9NLG5</accession>
<dbReference type="Proteomes" id="UP000326287">
    <property type="component" value="Chromosome"/>
</dbReference>
<evidence type="ECO:0000256" key="3">
    <source>
        <dbReference type="ARBA" id="ARBA00022448"/>
    </source>
</evidence>
<dbReference type="PRINTS" id="PR00702">
    <property type="entry name" value="ACRIFLAVINRP"/>
</dbReference>
<reference evidence="11 12" key="1">
    <citation type="submission" date="2019-02" db="EMBL/GenBank/DDBJ databases">
        <authorList>
            <person name="Li S.-H."/>
        </authorList>
    </citation>
    <scope>NUCLEOTIDE SEQUENCE [LARGE SCALE GENOMIC DNA]</scope>
    <source>
        <strain evidence="11 12">IMCC14385</strain>
    </source>
</reference>
<dbReference type="SUPFAM" id="SSF82693">
    <property type="entry name" value="Multidrug efflux transporter AcrB pore domain, PN1, PN2, PC1 and PC2 subdomains"/>
    <property type="match status" value="4"/>
</dbReference>
<comment type="similarity">
    <text evidence="2 9">Belongs to the resistance-nodulation-cell division (RND) (TC 2.A.6) family.</text>
</comment>
<dbReference type="EMBL" id="CP036422">
    <property type="protein sequence ID" value="QFU76592.1"/>
    <property type="molecule type" value="Genomic_DNA"/>
</dbReference>
<organism evidence="11 12">
    <name type="scientific">Halioglobus maricola</name>
    <dbReference type="NCBI Taxonomy" id="2601894"/>
    <lineage>
        <taxon>Bacteria</taxon>
        <taxon>Pseudomonadati</taxon>
        <taxon>Pseudomonadota</taxon>
        <taxon>Gammaproteobacteria</taxon>
        <taxon>Cellvibrionales</taxon>
        <taxon>Halieaceae</taxon>
        <taxon>Halioglobus</taxon>
    </lineage>
</organism>
<gene>
    <name evidence="11" type="ORF">EY643_13515</name>
</gene>
<protein>
    <recommendedName>
        <fullName evidence="9">Efflux pump membrane transporter</fullName>
    </recommendedName>
</protein>
<dbReference type="Gene3D" id="3.30.2090.10">
    <property type="entry name" value="Multidrug efflux transporter AcrB TolC docking domain, DN and DC subdomains"/>
    <property type="match status" value="2"/>
</dbReference>
<feature type="transmembrane region" description="Helical" evidence="9">
    <location>
        <begin position="343"/>
        <end position="361"/>
    </location>
</feature>
<feature type="transmembrane region" description="Helical" evidence="9">
    <location>
        <begin position="1004"/>
        <end position="1028"/>
    </location>
</feature>
<feature type="transmembrane region" description="Helical" evidence="9">
    <location>
        <begin position="924"/>
        <end position="947"/>
    </location>
</feature>
<feature type="domain" description="SSD" evidence="10">
    <location>
        <begin position="372"/>
        <end position="497"/>
    </location>
</feature>
<dbReference type="GO" id="GO:0042910">
    <property type="term" value="F:xenobiotic transmembrane transporter activity"/>
    <property type="evidence" value="ECO:0007669"/>
    <property type="project" value="TreeGrafter"/>
</dbReference>
<evidence type="ECO:0000256" key="9">
    <source>
        <dbReference type="RuleBase" id="RU364070"/>
    </source>
</evidence>
<dbReference type="GO" id="GO:0015562">
    <property type="term" value="F:efflux transmembrane transporter activity"/>
    <property type="evidence" value="ECO:0007669"/>
    <property type="project" value="InterPro"/>
</dbReference>
<dbReference type="AlphaFoldDB" id="A0A5P9NLG5"/>
<evidence type="ECO:0000256" key="2">
    <source>
        <dbReference type="ARBA" id="ARBA00010942"/>
    </source>
</evidence>
<comment type="subcellular location">
    <subcellularLocation>
        <location evidence="1 9">Cell inner membrane</location>
        <topology evidence="1 9">Multi-pass membrane protein</topology>
    </subcellularLocation>
</comment>
<evidence type="ECO:0000256" key="8">
    <source>
        <dbReference type="ARBA" id="ARBA00023136"/>
    </source>
</evidence>
<dbReference type="InterPro" id="IPR004764">
    <property type="entry name" value="MdtF-like"/>
</dbReference>
<feature type="transmembrane region" description="Helical" evidence="9">
    <location>
        <begin position="368"/>
        <end position="389"/>
    </location>
</feature>
<proteinExistence type="inferred from homology"/>
<keyword evidence="12" id="KW-1185">Reference proteome</keyword>
<name>A0A5P9NLG5_9GAMM</name>
<keyword evidence="4" id="KW-1003">Cell membrane</keyword>
<dbReference type="OrthoDB" id="9757904at2"/>
<dbReference type="PANTHER" id="PTHR32063:SF76">
    <property type="entry name" value="EFFLUX PUMP MEMBRANE TRANSPORTER"/>
    <property type="match status" value="1"/>
</dbReference>
<evidence type="ECO:0000256" key="5">
    <source>
        <dbReference type="ARBA" id="ARBA00022519"/>
    </source>
</evidence>
<dbReference type="InterPro" id="IPR001036">
    <property type="entry name" value="Acrflvin-R"/>
</dbReference>
<dbReference type="Gene3D" id="1.20.1640.10">
    <property type="entry name" value="Multidrug efflux transporter AcrB transmembrane domain"/>
    <property type="match status" value="2"/>
</dbReference>
<dbReference type="SUPFAM" id="SSF82866">
    <property type="entry name" value="Multidrug efflux transporter AcrB transmembrane domain"/>
    <property type="match status" value="2"/>
</dbReference>
<dbReference type="FunFam" id="1.20.1640.10:FF:000001">
    <property type="entry name" value="Efflux pump membrane transporter"/>
    <property type="match status" value="1"/>
</dbReference>
<evidence type="ECO:0000313" key="11">
    <source>
        <dbReference type="EMBL" id="QFU76592.1"/>
    </source>
</evidence>
<evidence type="ECO:0000256" key="7">
    <source>
        <dbReference type="ARBA" id="ARBA00022989"/>
    </source>
</evidence>
<dbReference type="NCBIfam" id="NF000282">
    <property type="entry name" value="RND_permease_1"/>
    <property type="match status" value="1"/>
</dbReference>
<evidence type="ECO:0000256" key="4">
    <source>
        <dbReference type="ARBA" id="ARBA00022475"/>
    </source>
</evidence>
<dbReference type="GO" id="GO:0009636">
    <property type="term" value="P:response to toxic substance"/>
    <property type="evidence" value="ECO:0007669"/>
    <property type="project" value="UniProtKB-ARBA"/>
</dbReference>
<dbReference type="InterPro" id="IPR027463">
    <property type="entry name" value="AcrB_DN_DC_subdom"/>
</dbReference>
<feature type="transmembrane region" description="Helical" evidence="9">
    <location>
        <begin position="871"/>
        <end position="891"/>
    </location>
</feature>
<keyword evidence="3 9" id="KW-0813">Transport</keyword>
<dbReference type="KEGG" id="halc:EY643_13515"/>
<dbReference type="RefSeq" id="WP_153239734.1">
    <property type="nucleotide sequence ID" value="NZ_CP036422.1"/>
</dbReference>
<dbReference type="NCBIfam" id="TIGR00915">
    <property type="entry name" value="2A0602"/>
    <property type="match status" value="1"/>
</dbReference>
<dbReference type="Gene3D" id="3.30.70.1440">
    <property type="entry name" value="Multidrug efflux transporter AcrB pore domain"/>
    <property type="match status" value="1"/>
</dbReference>
<feature type="transmembrane region" description="Helical" evidence="9">
    <location>
        <begin position="12"/>
        <end position="33"/>
    </location>
</feature>
<keyword evidence="8 9" id="KW-0472">Membrane</keyword>
<dbReference type="SUPFAM" id="SSF82714">
    <property type="entry name" value="Multidrug efflux transporter AcrB TolC docking domain, DN and DC subdomains"/>
    <property type="match status" value="2"/>
</dbReference>
<feature type="transmembrane region" description="Helical" evidence="9">
    <location>
        <begin position="476"/>
        <end position="499"/>
    </location>
</feature>
<feature type="transmembrane region" description="Helical" evidence="9">
    <location>
        <begin position="530"/>
        <end position="553"/>
    </location>
</feature>
<feature type="transmembrane region" description="Helical" evidence="9">
    <location>
        <begin position="395"/>
        <end position="415"/>
    </location>
</feature>
<dbReference type="Pfam" id="PF00873">
    <property type="entry name" value="ACR_tran"/>
    <property type="match status" value="1"/>
</dbReference>
<feature type="transmembrane region" description="Helical" evidence="9">
    <location>
        <begin position="436"/>
        <end position="456"/>
    </location>
</feature>
<dbReference type="GO" id="GO:0005886">
    <property type="term" value="C:plasma membrane"/>
    <property type="evidence" value="ECO:0007669"/>
    <property type="project" value="UniProtKB-SubCell"/>
</dbReference>
<evidence type="ECO:0000256" key="1">
    <source>
        <dbReference type="ARBA" id="ARBA00004429"/>
    </source>
</evidence>
<dbReference type="InterPro" id="IPR000731">
    <property type="entry name" value="SSD"/>
</dbReference>
<keyword evidence="7 9" id="KW-1133">Transmembrane helix</keyword>